<sequence>MSLALRLAGARRRAQIVAARRNDAICRTVDPVETEARLSVILDAAVRHLGDRHPVTLNTRCVLGAVRHLGPRWREAEDTIGEAIAGFDPAVPVERFWQWHARTTLVSVRAWSGDAAKAVEELRALADDAKREWGPTPHCDVKLGLALVEAHEFEEAVALLTKAAAELDEVQSGEAFAEIAREAVRLGEVPGRRGVAATHRLRMAARLGVAVALSHQSGRQDAAEAEFRALLAAPGIPVPGVLECHRGLARLSARRGDRAVAAGALERVAEGWRAIGGDDHPRTRAVEEELASLRQ</sequence>
<protein>
    <recommendedName>
        <fullName evidence="3">Tetratricopeptide repeat protein</fullName>
    </recommendedName>
</protein>
<evidence type="ECO:0000313" key="2">
    <source>
        <dbReference type="Proteomes" id="UP001501116"/>
    </source>
</evidence>
<dbReference type="Gene3D" id="1.25.40.10">
    <property type="entry name" value="Tetratricopeptide repeat domain"/>
    <property type="match status" value="2"/>
</dbReference>
<keyword evidence="2" id="KW-1185">Reference proteome</keyword>
<dbReference type="InterPro" id="IPR011990">
    <property type="entry name" value="TPR-like_helical_dom_sf"/>
</dbReference>
<comment type="caution">
    <text evidence="1">The sequence shown here is derived from an EMBL/GenBank/DDBJ whole genome shotgun (WGS) entry which is preliminary data.</text>
</comment>
<dbReference type="EMBL" id="BAAANN010000010">
    <property type="protein sequence ID" value="GAA1958262.1"/>
    <property type="molecule type" value="Genomic_DNA"/>
</dbReference>
<gene>
    <name evidence="1" type="ORF">GCM10009754_30710</name>
</gene>
<reference evidence="1 2" key="1">
    <citation type="journal article" date="2019" name="Int. J. Syst. Evol. Microbiol.">
        <title>The Global Catalogue of Microorganisms (GCM) 10K type strain sequencing project: providing services to taxonomists for standard genome sequencing and annotation.</title>
        <authorList>
            <consortium name="The Broad Institute Genomics Platform"/>
            <consortium name="The Broad Institute Genome Sequencing Center for Infectious Disease"/>
            <person name="Wu L."/>
            <person name="Ma J."/>
        </authorList>
    </citation>
    <scope>NUCLEOTIDE SEQUENCE [LARGE SCALE GENOMIC DNA]</scope>
    <source>
        <strain evidence="1 2">JCM 14545</strain>
    </source>
</reference>
<evidence type="ECO:0008006" key="3">
    <source>
        <dbReference type="Google" id="ProtNLM"/>
    </source>
</evidence>
<dbReference type="SUPFAM" id="SSF48452">
    <property type="entry name" value="TPR-like"/>
    <property type="match status" value="1"/>
</dbReference>
<dbReference type="RefSeq" id="WP_344418143.1">
    <property type="nucleotide sequence ID" value="NZ_BAAANN010000010.1"/>
</dbReference>
<accession>A0ABN2QUI8</accession>
<proteinExistence type="predicted"/>
<dbReference type="Proteomes" id="UP001501116">
    <property type="component" value="Unassembled WGS sequence"/>
</dbReference>
<evidence type="ECO:0000313" key="1">
    <source>
        <dbReference type="EMBL" id="GAA1958262.1"/>
    </source>
</evidence>
<name>A0ABN2QUI8_9PSEU</name>
<organism evidence="1 2">
    <name type="scientific">Amycolatopsis minnesotensis</name>
    <dbReference type="NCBI Taxonomy" id="337894"/>
    <lineage>
        <taxon>Bacteria</taxon>
        <taxon>Bacillati</taxon>
        <taxon>Actinomycetota</taxon>
        <taxon>Actinomycetes</taxon>
        <taxon>Pseudonocardiales</taxon>
        <taxon>Pseudonocardiaceae</taxon>
        <taxon>Amycolatopsis</taxon>
    </lineage>
</organism>